<evidence type="ECO:0000313" key="2">
    <source>
        <dbReference type="Proteomes" id="UP000831701"/>
    </source>
</evidence>
<gene>
    <name evidence="1" type="ORF">L3Q82_004483</name>
</gene>
<sequence length="94" mass="10840">MGKTKELSKDTRDKIVDLHKAWMGYRTTGKQLGSEPQHLPCMGLTDVTVRQAPVANMHSAVPKSHCNHTWDRKKKAWYEVSEGKQPYEEQLFSR</sequence>
<accession>A0ACB8VK84</accession>
<reference evidence="1" key="1">
    <citation type="submission" date="2022-04" db="EMBL/GenBank/DDBJ databases">
        <title>Jade perch genome.</title>
        <authorList>
            <person name="Chao B."/>
        </authorList>
    </citation>
    <scope>NUCLEOTIDE SEQUENCE</scope>
    <source>
        <strain evidence="1">CB-2022</strain>
    </source>
</reference>
<name>A0ACB8VK84_9TELE</name>
<comment type="caution">
    <text evidence="1">The sequence shown here is derived from an EMBL/GenBank/DDBJ whole genome shotgun (WGS) entry which is preliminary data.</text>
</comment>
<protein>
    <submittedName>
        <fullName evidence="1">Uncharacterized protein</fullName>
    </submittedName>
</protein>
<dbReference type="Proteomes" id="UP000831701">
    <property type="component" value="Chromosome 20"/>
</dbReference>
<dbReference type="EMBL" id="CM041550">
    <property type="protein sequence ID" value="KAI3355936.1"/>
    <property type="molecule type" value="Genomic_DNA"/>
</dbReference>
<proteinExistence type="predicted"/>
<keyword evidence="2" id="KW-1185">Reference proteome</keyword>
<evidence type="ECO:0000313" key="1">
    <source>
        <dbReference type="EMBL" id="KAI3355936.1"/>
    </source>
</evidence>
<organism evidence="1 2">
    <name type="scientific">Scortum barcoo</name>
    <name type="common">barcoo grunter</name>
    <dbReference type="NCBI Taxonomy" id="214431"/>
    <lineage>
        <taxon>Eukaryota</taxon>
        <taxon>Metazoa</taxon>
        <taxon>Chordata</taxon>
        <taxon>Craniata</taxon>
        <taxon>Vertebrata</taxon>
        <taxon>Euteleostomi</taxon>
        <taxon>Actinopterygii</taxon>
        <taxon>Neopterygii</taxon>
        <taxon>Teleostei</taxon>
        <taxon>Neoteleostei</taxon>
        <taxon>Acanthomorphata</taxon>
        <taxon>Eupercaria</taxon>
        <taxon>Centrarchiformes</taxon>
        <taxon>Terapontoidei</taxon>
        <taxon>Terapontidae</taxon>
        <taxon>Scortum</taxon>
    </lineage>
</organism>